<sequence>MATQMHKKQAEKTDRAGFFTTWASTPKASGLSDQDQDGDEGNDTLALQNSPGAQNLPVTQDFLQTCLENMSSKILETIQGTLREIRKEVQELGDRTARVEHCMEDQASAHNEMAEQVKDLQQQLESTQ</sequence>
<feature type="compositionally biased region" description="Polar residues" evidence="1">
    <location>
        <begin position="45"/>
        <end position="56"/>
    </location>
</feature>
<accession>A0AAD1WDB9</accession>
<feature type="region of interest" description="Disordered" evidence="1">
    <location>
        <begin position="108"/>
        <end position="128"/>
    </location>
</feature>
<organism evidence="2 3">
    <name type="scientific">Pelobates cultripes</name>
    <name type="common">Western spadefoot toad</name>
    <dbReference type="NCBI Taxonomy" id="61616"/>
    <lineage>
        <taxon>Eukaryota</taxon>
        <taxon>Metazoa</taxon>
        <taxon>Chordata</taxon>
        <taxon>Craniata</taxon>
        <taxon>Vertebrata</taxon>
        <taxon>Euteleostomi</taxon>
        <taxon>Amphibia</taxon>
        <taxon>Batrachia</taxon>
        <taxon>Anura</taxon>
        <taxon>Pelobatoidea</taxon>
        <taxon>Pelobatidae</taxon>
        <taxon>Pelobates</taxon>
    </lineage>
</organism>
<evidence type="ECO:0000313" key="3">
    <source>
        <dbReference type="Proteomes" id="UP001295444"/>
    </source>
</evidence>
<dbReference type="Proteomes" id="UP001295444">
    <property type="component" value="Chromosome 07"/>
</dbReference>
<dbReference type="AlphaFoldDB" id="A0AAD1WDB9"/>
<name>A0AAD1WDB9_PELCU</name>
<feature type="region of interest" description="Disordered" evidence="1">
    <location>
        <begin position="1"/>
        <end position="56"/>
    </location>
</feature>
<evidence type="ECO:0000313" key="2">
    <source>
        <dbReference type="EMBL" id="CAH2306493.1"/>
    </source>
</evidence>
<feature type="compositionally biased region" description="Polar residues" evidence="1">
    <location>
        <begin position="119"/>
        <end position="128"/>
    </location>
</feature>
<protein>
    <submittedName>
        <fullName evidence="2">Uncharacterized protein</fullName>
    </submittedName>
</protein>
<keyword evidence="3" id="KW-1185">Reference proteome</keyword>
<gene>
    <name evidence="2" type="ORF">PECUL_23A000554</name>
</gene>
<proteinExistence type="predicted"/>
<evidence type="ECO:0000256" key="1">
    <source>
        <dbReference type="SAM" id="MobiDB-lite"/>
    </source>
</evidence>
<feature type="compositionally biased region" description="Polar residues" evidence="1">
    <location>
        <begin position="21"/>
        <end position="33"/>
    </location>
</feature>
<reference evidence="2" key="1">
    <citation type="submission" date="2022-03" db="EMBL/GenBank/DDBJ databases">
        <authorList>
            <person name="Alioto T."/>
            <person name="Alioto T."/>
            <person name="Gomez Garrido J."/>
        </authorList>
    </citation>
    <scope>NUCLEOTIDE SEQUENCE</scope>
</reference>
<dbReference type="EMBL" id="OW240918">
    <property type="protein sequence ID" value="CAH2306493.1"/>
    <property type="molecule type" value="Genomic_DNA"/>
</dbReference>